<feature type="chain" id="PRO_5043327226" description="Secreted protein" evidence="1">
    <location>
        <begin position="17"/>
        <end position="87"/>
    </location>
</feature>
<evidence type="ECO:0000313" key="2">
    <source>
        <dbReference type="EMBL" id="GJM98323.1"/>
    </source>
</evidence>
<comment type="caution">
    <text evidence="2">The sequence shown here is derived from an EMBL/GenBank/DDBJ whole genome shotgun (WGS) entry which is preliminary data.</text>
</comment>
<evidence type="ECO:0000256" key="1">
    <source>
        <dbReference type="SAM" id="SignalP"/>
    </source>
</evidence>
<keyword evidence="3" id="KW-1185">Reference proteome</keyword>
<evidence type="ECO:0000313" key="3">
    <source>
        <dbReference type="Proteomes" id="UP001054889"/>
    </source>
</evidence>
<dbReference type="EMBL" id="BQKI01000007">
    <property type="protein sequence ID" value="GJM98323.1"/>
    <property type="molecule type" value="Genomic_DNA"/>
</dbReference>
<protein>
    <recommendedName>
        <fullName evidence="4">Secreted protein</fullName>
    </recommendedName>
</protein>
<name>A0AAV5CJW0_ELECO</name>
<evidence type="ECO:0008006" key="4">
    <source>
        <dbReference type="Google" id="ProtNLM"/>
    </source>
</evidence>
<gene>
    <name evidence="2" type="primary">ga15319</name>
    <name evidence="2" type="ORF">PR202_ga15319</name>
</gene>
<keyword evidence="1" id="KW-0732">Signal</keyword>
<dbReference type="Proteomes" id="UP001054889">
    <property type="component" value="Unassembled WGS sequence"/>
</dbReference>
<sequence length="87" mass="9627">MLTWWVASFLCSAGTARRYSCMTQAVRDDGSPRWKASAVLTPTRNRLPPQPEPCRNTGFAFPVAFQYPLQLSSCGRLHQSPALLAAD</sequence>
<feature type="signal peptide" evidence="1">
    <location>
        <begin position="1"/>
        <end position="16"/>
    </location>
</feature>
<reference evidence="2" key="2">
    <citation type="submission" date="2021-12" db="EMBL/GenBank/DDBJ databases">
        <title>Resequencing data analysis of finger millet.</title>
        <authorList>
            <person name="Hatakeyama M."/>
            <person name="Aluri S."/>
            <person name="Balachadran M.T."/>
            <person name="Sivarajan S.R."/>
            <person name="Poveda L."/>
            <person name="Shimizu-Inatsugi R."/>
            <person name="Schlapbach R."/>
            <person name="Sreeman S.M."/>
            <person name="Shimizu K.K."/>
        </authorList>
    </citation>
    <scope>NUCLEOTIDE SEQUENCE</scope>
</reference>
<organism evidence="2 3">
    <name type="scientific">Eleusine coracana subsp. coracana</name>
    <dbReference type="NCBI Taxonomy" id="191504"/>
    <lineage>
        <taxon>Eukaryota</taxon>
        <taxon>Viridiplantae</taxon>
        <taxon>Streptophyta</taxon>
        <taxon>Embryophyta</taxon>
        <taxon>Tracheophyta</taxon>
        <taxon>Spermatophyta</taxon>
        <taxon>Magnoliopsida</taxon>
        <taxon>Liliopsida</taxon>
        <taxon>Poales</taxon>
        <taxon>Poaceae</taxon>
        <taxon>PACMAD clade</taxon>
        <taxon>Chloridoideae</taxon>
        <taxon>Cynodonteae</taxon>
        <taxon>Eleusininae</taxon>
        <taxon>Eleusine</taxon>
    </lineage>
</organism>
<reference evidence="2" key="1">
    <citation type="journal article" date="2018" name="DNA Res.">
        <title>Multiple hybrid de novo genome assembly of finger millet, an orphan allotetraploid crop.</title>
        <authorList>
            <person name="Hatakeyama M."/>
            <person name="Aluri S."/>
            <person name="Balachadran M.T."/>
            <person name="Sivarajan S.R."/>
            <person name="Patrignani A."/>
            <person name="Gruter S."/>
            <person name="Poveda L."/>
            <person name="Shimizu-Inatsugi R."/>
            <person name="Baeten J."/>
            <person name="Francoijs K.J."/>
            <person name="Nataraja K.N."/>
            <person name="Reddy Y.A.N."/>
            <person name="Phadnis S."/>
            <person name="Ravikumar R.L."/>
            <person name="Schlapbach R."/>
            <person name="Sreeman S.M."/>
            <person name="Shimizu K.K."/>
        </authorList>
    </citation>
    <scope>NUCLEOTIDE SEQUENCE</scope>
</reference>
<proteinExistence type="predicted"/>
<dbReference type="AlphaFoldDB" id="A0AAV5CJW0"/>
<accession>A0AAV5CJW0</accession>